<sequence>MPSPAIKRRPGIGERSKTWSYCSSTTYSSNLDMSRTFSFSSTLSCSSSAVHLPLRCHPPFSPRRTKNVTVAIMPPNTGQKRARKERPGNK</sequence>
<keyword evidence="2" id="KW-1185">Reference proteome</keyword>
<accession>A0A6A6SHB9</accession>
<dbReference type="AlphaFoldDB" id="A0A6A6SHB9"/>
<name>A0A6A6SHB9_9PLEO</name>
<dbReference type="EMBL" id="MU006777">
    <property type="protein sequence ID" value="KAF2645828.1"/>
    <property type="molecule type" value="Genomic_DNA"/>
</dbReference>
<gene>
    <name evidence="1" type="ORF">P280DRAFT_130322</name>
</gene>
<evidence type="ECO:0000313" key="1">
    <source>
        <dbReference type="EMBL" id="KAF2645828.1"/>
    </source>
</evidence>
<reference evidence="1" key="1">
    <citation type="journal article" date="2020" name="Stud. Mycol.">
        <title>101 Dothideomycetes genomes: a test case for predicting lifestyles and emergence of pathogens.</title>
        <authorList>
            <person name="Haridas S."/>
            <person name="Albert R."/>
            <person name="Binder M."/>
            <person name="Bloem J."/>
            <person name="Labutti K."/>
            <person name="Salamov A."/>
            <person name="Andreopoulos B."/>
            <person name="Baker S."/>
            <person name="Barry K."/>
            <person name="Bills G."/>
            <person name="Bluhm B."/>
            <person name="Cannon C."/>
            <person name="Castanera R."/>
            <person name="Culley D."/>
            <person name="Daum C."/>
            <person name="Ezra D."/>
            <person name="Gonzalez J."/>
            <person name="Henrissat B."/>
            <person name="Kuo A."/>
            <person name="Liang C."/>
            <person name="Lipzen A."/>
            <person name="Lutzoni F."/>
            <person name="Magnuson J."/>
            <person name="Mondo S."/>
            <person name="Nolan M."/>
            <person name="Ohm R."/>
            <person name="Pangilinan J."/>
            <person name="Park H.-J."/>
            <person name="Ramirez L."/>
            <person name="Alfaro M."/>
            <person name="Sun H."/>
            <person name="Tritt A."/>
            <person name="Yoshinaga Y."/>
            <person name="Zwiers L.-H."/>
            <person name="Turgeon B."/>
            <person name="Goodwin S."/>
            <person name="Spatafora J."/>
            <person name="Crous P."/>
            <person name="Grigoriev I."/>
        </authorList>
    </citation>
    <scope>NUCLEOTIDE SEQUENCE</scope>
    <source>
        <strain evidence="1">CBS 473.64</strain>
    </source>
</reference>
<dbReference type="Proteomes" id="UP000799753">
    <property type="component" value="Unassembled WGS sequence"/>
</dbReference>
<protein>
    <submittedName>
        <fullName evidence="1">Uncharacterized protein</fullName>
    </submittedName>
</protein>
<evidence type="ECO:0000313" key="2">
    <source>
        <dbReference type="Proteomes" id="UP000799753"/>
    </source>
</evidence>
<proteinExistence type="predicted"/>
<organism evidence="1 2">
    <name type="scientific">Massarina eburnea CBS 473.64</name>
    <dbReference type="NCBI Taxonomy" id="1395130"/>
    <lineage>
        <taxon>Eukaryota</taxon>
        <taxon>Fungi</taxon>
        <taxon>Dikarya</taxon>
        <taxon>Ascomycota</taxon>
        <taxon>Pezizomycotina</taxon>
        <taxon>Dothideomycetes</taxon>
        <taxon>Pleosporomycetidae</taxon>
        <taxon>Pleosporales</taxon>
        <taxon>Massarineae</taxon>
        <taxon>Massarinaceae</taxon>
        <taxon>Massarina</taxon>
    </lineage>
</organism>